<dbReference type="RefSeq" id="WP_186887000.1">
    <property type="nucleotide sequence ID" value="NZ_JACONZ010000001.1"/>
</dbReference>
<keyword evidence="2" id="KW-0472">Membrane</keyword>
<gene>
    <name evidence="4" type="ORF">H8S23_04000</name>
</gene>
<keyword evidence="2" id="KW-1133">Transmembrane helix</keyword>
<name>A0A923I817_9FIRM</name>
<organism evidence="4 5">
    <name type="scientific">Anaerofilum hominis</name>
    <dbReference type="NCBI Taxonomy" id="2763016"/>
    <lineage>
        <taxon>Bacteria</taxon>
        <taxon>Bacillati</taxon>
        <taxon>Bacillota</taxon>
        <taxon>Clostridia</taxon>
        <taxon>Eubacteriales</taxon>
        <taxon>Oscillospiraceae</taxon>
        <taxon>Anaerofilum</taxon>
    </lineage>
</organism>
<feature type="domain" description="Phosphatidic acid phosphatase type 2/haloperoxidase" evidence="3">
    <location>
        <begin position="145"/>
        <end position="271"/>
    </location>
</feature>
<feature type="transmembrane region" description="Helical" evidence="2">
    <location>
        <begin position="252"/>
        <end position="270"/>
    </location>
</feature>
<keyword evidence="5" id="KW-1185">Reference proteome</keyword>
<feature type="region of interest" description="Disordered" evidence="1">
    <location>
        <begin position="286"/>
        <end position="308"/>
    </location>
</feature>
<feature type="transmembrane region" description="Helical" evidence="2">
    <location>
        <begin position="82"/>
        <end position="100"/>
    </location>
</feature>
<dbReference type="InterPro" id="IPR036938">
    <property type="entry name" value="PAP2/HPO_sf"/>
</dbReference>
<evidence type="ECO:0000313" key="4">
    <source>
        <dbReference type="EMBL" id="MBC5580662.1"/>
    </source>
</evidence>
<feature type="transmembrane region" description="Helical" evidence="2">
    <location>
        <begin position="228"/>
        <end position="246"/>
    </location>
</feature>
<accession>A0A923I817</accession>
<evidence type="ECO:0000256" key="1">
    <source>
        <dbReference type="SAM" id="MobiDB-lite"/>
    </source>
</evidence>
<evidence type="ECO:0000256" key="2">
    <source>
        <dbReference type="SAM" id="Phobius"/>
    </source>
</evidence>
<dbReference type="Gene3D" id="1.20.144.10">
    <property type="entry name" value="Phosphatidic acid phosphatase type 2/haloperoxidase"/>
    <property type="match status" value="1"/>
</dbReference>
<dbReference type="EMBL" id="JACONZ010000001">
    <property type="protein sequence ID" value="MBC5580662.1"/>
    <property type="molecule type" value="Genomic_DNA"/>
</dbReference>
<keyword evidence="2" id="KW-0812">Transmembrane</keyword>
<dbReference type="Proteomes" id="UP000659630">
    <property type="component" value="Unassembled WGS sequence"/>
</dbReference>
<dbReference type="SMART" id="SM00014">
    <property type="entry name" value="acidPPc"/>
    <property type="match status" value="1"/>
</dbReference>
<dbReference type="SUPFAM" id="SSF48317">
    <property type="entry name" value="Acid phosphatase/Vanadium-dependent haloperoxidase"/>
    <property type="match status" value="1"/>
</dbReference>
<feature type="compositionally biased region" description="Acidic residues" evidence="1">
    <location>
        <begin position="293"/>
        <end position="308"/>
    </location>
</feature>
<dbReference type="Pfam" id="PF01569">
    <property type="entry name" value="PAP2"/>
    <property type="match status" value="1"/>
</dbReference>
<proteinExistence type="predicted"/>
<comment type="caution">
    <text evidence="4">The sequence shown here is derived from an EMBL/GenBank/DDBJ whole genome shotgun (WGS) entry which is preliminary data.</text>
</comment>
<feature type="transmembrane region" description="Helical" evidence="2">
    <location>
        <begin position="112"/>
        <end position="132"/>
    </location>
</feature>
<feature type="transmembrane region" description="Helical" evidence="2">
    <location>
        <begin position="49"/>
        <end position="70"/>
    </location>
</feature>
<evidence type="ECO:0000313" key="5">
    <source>
        <dbReference type="Proteomes" id="UP000659630"/>
    </source>
</evidence>
<reference evidence="4" key="1">
    <citation type="submission" date="2020-08" db="EMBL/GenBank/DDBJ databases">
        <title>Genome public.</title>
        <authorList>
            <person name="Liu C."/>
            <person name="Sun Q."/>
        </authorList>
    </citation>
    <scope>NUCLEOTIDE SEQUENCE</scope>
    <source>
        <strain evidence="4">BX8</strain>
    </source>
</reference>
<dbReference type="AlphaFoldDB" id="A0A923I817"/>
<feature type="transmembrane region" description="Helical" evidence="2">
    <location>
        <begin position="144"/>
        <end position="167"/>
    </location>
</feature>
<dbReference type="InterPro" id="IPR000326">
    <property type="entry name" value="PAP2/HPO"/>
</dbReference>
<feature type="transmembrane region" description="Helical" evidence="2">
    <location>
        <begin position="187"/>
        <end position="216"/>
    </location>
</feature>
<sequence>MNLKKNQKFLLAALGLAAALLLAAAAFYDLAIDQALYAPHNPFGIVLEAFCYWPLYLPFVLLGAVWTFLYRDNPSRHVLGEVLVIAVFYVLFTQSLPNLARRGLLPLSGTALTLGAVVLTFAATVAAISLASRCSRAALIRLDFLAKLGIVLCLADNVVINLLKMLWSRMRFDDMAAAGDFSAFTPWYRWGAVAGNTSFPSGHTAAACGVLVLLALPALFDWWKGKELALTAGCYGYIALTALSRLIMGRHYLSDTVAAAVIMTLLYLAITHTRRCRRGLESALSRARTADAPAEEADGASEESPGDE</sequence>
<evidence type="ECO:0000259" key="3">
    <source>
        <dbReference type="SMART" id="SM00014"/>
    </source>
</evidence>
<protein>
    <submittedName>
        <fullName evidence="4">Phosphatase PAP2 family protein</fullName>
    </submittedName>
</protein>